<dbReference type="AlphaFoldDB" id="A0A3N4LT35"/>
<reference evidence="1 2" key="1">
    <citation type="journal article" date="2018" name="Nat. Ecol. Evol.">
        <title>Pezizomycetes genomes reveal the molecular basis of ectomycorrhizal truffle lifestyle.</title>
        <authorList>
            <person name="Murat C."/>
            <person name="Payen T."/>
            <person name="Noel B."/>
            <person name="Kuo A."/>
            <person name="Morin E."/>
            <person name="Chen J."/>
            <person name="Kohler A."/>
            <person name="Krizsan K."/>
            <person name="Balestrini R."/>
            <person name="Da Silva C."/>
            <person name="Montanini B."/>
            <person name="Hainaut M."/>
            <person name="Levati E."/>
            <person name="Barry K.W."/>
            <person name="Belfiori B."/>
            <person name="Cichocki N."/>
            <person name="Clum A."/>
            <person name="Dockter R.B."/>
            <person name="Fauchery L."/>
            <person name="Guy J."/>
            <person name="Iotti M."/>
            <person name="Le Tacon F."/>
            <person name="Lindquist E.A."/>
            <person name="Lipzen A."/>
            <person name="Malagnac F."/>
            <person name="Mello A."/>
            <person name="Molinier V."/>
            <person name="Miyauchi S."/>
            <person name="Poulain J."/>
            <person name="Riccioni C."/>
            <person name="Rubini A."/>
            <person name="Sitrit Y."/>
            <person name="Splivallo R."/>
            <person name="Traeger S."/>
            <person name="Wang M."/>
            <person name="Zifcakova L."/>
            <person name="Wipf D."/>
            <person name="Zambonelli A."/>
            <person name="Paolocci F."/>
            <person name="Nowrousian M."/>
            <person name="Ottonello S."/>
            <person name="Baldrian P."/>
            <person name="Spatafora J.W."/>
            <person name="Henrissat B."/>
            <person name="Nagy L.G."/>
            <person name="Aury J.M."/>
            <person name="Wincker P."/>
            <person name="Grigoriev I.V."/>
            <person name="Bonfante P."/>
            <person name="Martin F.M."/>
        </authorList>
    </citation>
    <scope>NUCLEOTIDE SEQUENCE [LARGE SCALE GENOMIC DNA]</scope>
    <source>
        <strain evidence="1 2">ATCC MYA-4762</strain>
    </source>
</reference>
<sequence length="173" mass="18661">MGKLWALIGIRHDISLIFCEVLGCLGDEKPSVKNIYKRLHLPILWSGHTQHQSSTSTTLGIYQSQLQIMQPISIFSLLLIAASIAQARINGPCSVELTPGVCISTASCKKGGGRSHRGYCPNDPADIKCCTKTSCGTGGWGDCRWTSQCFGTTISNKCPGPAEFKCCLPWVNA</sequence>
<keyword evidence="2" id="KW-1185">Reference proteome</keyword>
<dbReference type="InParanoid" id="A0A3N4LT35"/>
<organism evidence="1 2">
    <name type="scientific">Terfezia boudieri ATCC MYA-4762</name>
    <dbReference type="NCBI Taxonomy" id="1051890"/>
    <lineage>
        <taxon>Eukaryota</taxon>
        <taxon>Fungi</taxon>
        <taxon>Dikarya</taxon>
        <taxon>Ascomycota</taxon>
        <taxon>Pezizomycotina</taxon>
        <taxon>Pezizomycetes</taxon>
        <taxon>Pezizales</taxon>
        <taxon>Pezizaceae</taxon>
        <taxon>Terfezia</taxon>
    </lineage>
</organism>
<accession>A0A3N4LT35</accession>
<dbReference type="STRING" id="1051890.A0A3N4LT35"/>
<evidence type="ECO:0000313" key="2">
    <source>
        <dbReference type="Proteomes" id="UP000267821"/>
    </source>
</evidence>
<gene>
    <name evidence="1" type="ORF">L211DRAFT_790944</name>
</gene>
<dbReference type="OrthoDB" id="2251794at2759"/>
<proteinExistence type="predicted"/>
<protein>
    <submittedName>
        <fullName evidence="1">Uncharacterized protein</fullName>
    </submittedName>
</protein>
<dbReference type="EMBL" id="ML121562">
    <property type="protein sequence ID" value="RPB21165.1"/>
    <property type="molecule type" value="Genomic_DNA"/>
</dbReference>
<evidence type="ECO:0000313" key="1">
    <source>
        <dbReference type="EMBL" id="RPB21165.1"/>
    </source>
</evidence>
<dbReference type="Proteomes" id="UP000267821">
    <property type="component" value="Unassembled WGS sequence"/>
</dbReference>
<name>A0A3N4LT35_9PEZI</name>